<gene>
    <name evidence="2" type="ORF">HMPREF0580_1966</name>
</gene>
<dbReference type="Proteomes" id="UP000003045">
    <property type="component" value="Unassembled WGS sequence"/>
</dbReference>
<evidence type="ECO:0000256" key="1">
    <source>
        <dbReference type="SAM" id="MobiDB-lite"/>
    </source>
</evidence>
<sequence length="51" mass="5462">MLAPHEEAYLEINCKSRTGMKPMGPGSGNYQENTASISNQSASQTSKMIGD</sequence>
<evidence type="ECO:0000313" key="3">
    <source>
        <dbReference type="Proteomes" id="UP000003045"/>
    </source>
</evidence>
<feature type="compositionally biased region" description="Polar residues" evidence="1">
    <location>
        <begin position="28"/>
        <end position="51"/>
    </location>
</feature>
<dbReference type="AlphaFoldDB" id="E0QT34"/>
<organism evidence="2 3">
    <name type="scientific">Mobiluncus mulieris ATCC 35239</name>
    <dbReference type="NCBI Taxonomy" id="871571"/>
    <lineage>
        <taxon>Bacteria</taxon>
        <taxon>Bacillati</taxon>
        <taxon>Actinomycetota</taxon>
        <taxon>Actinomycetes</taxon>
        <taxon>Actinomycetales</taxon>
        <taxon>Actinomycetaceae</taxon>
        <taxon>Mobiluncus</taxon>
    </lineage>
</organism>
<proteinExistence type="predicted"/>
<reference evidence="2" key="1">
    <citation type="submission" date="2010-08" db="EMBL/GenBank/DDBJ databases">
        <authorList>
            <person name="Muzny D."/>
            <person name="Qin X."/>
            <person name="Deng J."/>
            <person name="Jiang H."/>
            <person name="Liu Y."/>
            <person name="Qu J."/>
            <person name="Song X.-Z."/>
            <person name="Zhang L."/>
            <person name="Thornton R."/>
            <person name="Coyle M."/>
            <person name="Francisco L."/>
            <person name="Jackson L."/>
            <person name="Javaid M."/>
            <person name="Korchina V."/>
            <person name="Kovar C."/>
            <person name="Mata R."/>
            <person name="Mathew T."/>
            <person name="Ngo R."/>
            <person name="Nguyen L."/>
            <person name="Nguyen N."/>
            <person name="Okwuonu G."/>
            <person name="Ongeri F."/>
            <person name="Pham C."/>
            <person name="Simmons D."/>
            <person name="Wilczek-Boney K."/>
            <person name="Hale W."/>
            <person name="Jakkamsetti A."/>
            <person name="Pham P."/>
            <person name="Ruth R."/>
            <person name="San Lucas F."/>
            <person name="Warren J."/>
            <person name="Zhang J."/>
            <person name="Zhao Z."/>
            <person name="Zhou C."/>
            <person name="Zhu D."/>
            <person name="Lee S."/>
            <person name="Bess C."/>
            <person name="Blankenburg K."/>
            <person name="Forbes L."/>
            <person name="Fu Q."/>
            <person name="Gubbala S."/>
            <person name="Hirani K."/>
            <person name="Jayaseelan J.C."/>
            <person name="Lara F."/>
            <person name="Munidasa M."/>
            <person name="Palculict T."/>
            <person name="Patil S."/>
            <person name="Pu L.-L."/>
            <person name="Saada N."/>
            <person name="Tang L."/>
            <person name="Weissenberger G."/>
            <person name="Zhu Y."/>
            <person name="Hemphill L."/>
            <person name="Shang Y."/>
            <person name="Youmans B."/>
            <person name="Ayvaz T."/>
            <person name="Ross M."/>
            <person name="Santibanez J."/>
            <person name="Aqrawi P."/>
            <person name="Gross S."/>
            <person name="Joshi V."/>
            <person name="Fowler G."/>
            <person name="Nazareth L."/>
            <person name="Reid J."/>
            <person name="Worley K."/>
            <person name="Petrosino J."/>
            <person name="Highlander S."/>
            <person name="Gibbs R."/>
        </authorList>
    </citation>
    <scope>NUCLEOTIDE SEQUENCE [LARGE SCALE GENOMIC DNA]</scope>
    <source>
        <strain evidence="2">ATCC 35239</strain>
    </source>
</reference>
<comment type="caution">
    <text evidence="2">The sequence shown here is derived from an EMBL/GenBank/DDBJ whole genome shotgun (WGS) entry which is preliminary data.</text>
</comment>
<feature type="region of interest" description="Disordered" evidence="1">
    <location>
        <begin position="16"/>
        <end position="51"/>
    </location>
</feature>
<dbReference type="HOGENOM" id="CLU_3100981_0_0_11"/>
<protein>
    <submittedName>
        <fullName evidence="2">Uncharacterized protein</fullName>
    </submittedName>
</protein>
<accession>E0QT34</accession>
<dbReference type="STRING" id="871571.HMPREF0580_1966"/>
<name>E0QT34_9ACTO</name>
<evidence type="ECO:0000313" key="2">
    <source>
        <dbReference type="EMBL" id="EFM45277.1"/>
    </source>
</evidence>
<dbReference type="EMBL" id="AEET01000044">
    <property type="protein sequence ID" value="EFM45277.1"/>
    <property type="molecule type" value="Genomic_DNA"/>
</dbReference>
<keyword evidence="3" id="KW-1185">Reference proteome</keyword>